<reference evidence="2" key="1">
    <citation type="submission" date="2020-03" db="EMBL/GenBank/DDBJ databases">
        <title>The deep terrestrial virosphere.</title>
        <authorList>
            <person name="Holmfeldt K."/>
            <person name="Nilsson E."/>
            <person name="Simone D."/>
            <person name="Lopez-Fernandez M."/>
            <person name="Wu X."/>
            <person name="de Brujin I."/>
            <person name="Lundin D."/>
            <person name="Andersson A."/>
            <person name="Bertilsson S."/>
            <person name="Dopson M."/>
        </authorList>
    </citation>
    <scope>NUCLEOTIDE SEQUENCE</scope>
    <source>
        <strain evidence="2">MM415B03362</strain>
    </source>
</reference>
<sequence length="118" mass="13691">MMKDKAFTMKQLAQTLVDSISIREESYDQDGASEASKKADKEYEKRKKKENSTFTVFYPFVNYESFYTKTEVQAIEEAVKKNGLPKEIEQFISLALYWSNDVVGWAESIGVHFPKKKK</sequence>
<evidence type="ECO:0000256" key="1">
    <source>
        <dbReference type="SAM" id="MobiDB-lite"/>
    </source>
</evidence>
<gene>
    <name evidence="2" type="ORF">MM415B03362_0004</name>
</gene>
<name>A0A6M3L9S4_9ZZZZ</name>
<protein>
    <submittedName>
        <fullName evidence="2">Uncharacterized protein</fullName>
    </submittedName>
</protein>
<proteinExistence type="predicted"/>
<dbReference type="AlphaFoldDB" id="A0A6M3L9S4"/>
<organism evidence="2">
    <name type="scientific">viral metagenome</name>
    <dbReference type="NCBI Taxonomy" id="1070528"/>
    <lineage>
        <taxon>unclassified sequences</taxon>
        <taxon>metagenomes</taxon>
        <taxon>organismal metagenomes</taxon>
    </lineage>
</organism>
<feature type="compositionally biased region" description="Basic and acidic residues" evidence="1">
    <location>
        <begin position="35"/>
        <end position="45"/>
    </location>
</feature>
<dbReference type="EMBL" id="MT142988">
    <property type="protein sequence ID" value="QJA91440.1"/>
    <property type="molecule type" value="Genomic_DNA"/>
</dbReference>
<evidence type="ECO:0000313" key="2">
    <source>
        <dbReference type="EMBL" id="QJA91440.1"/>
    </source>
</evidence>
<feature type="region of interest" description="Disordered" evidence="1">
    <location>
        <begin position="26"/>
        <end position="49"/>
    </location>
</feature>
<accession>A0A6M3L9S4</accession>